<sequence>MHHSLFQIKSKENNKIYNVLKIIKNQYIVMEVSLSNINDISMNYFKKFIDVIDYLGIENISKLDNDNGLVFIQEIINNNYFKVINKGDYSYITLPFINELEVVMYKLLSTNKNIKDPSSYTINRFQVNKNPKQTAIQGVLSCELYSFNEKVSEIVVHIEMRDLRKENRELFNDIKRLILFTERKLNYRLTEMSLEIMLGSFLTTISKNNNRLEFRDIIDTIFLEVKGATSTQFNSILPISK</sequence>
<proteinExistence type="predicted"/>
<organism evidence="1 2">
    <name type="scientific">Bacillus phage AR9</name>
    <dbReference type="NCBI Taxonomy" id="1815509"/>
    <lineage>
        <taxon>Viruses</taxon>
        <taxon>Duplodnaviria</taxon>
        <taxon>Heunggongvirae</taxon>
        <taxon>Uroviricota</taxon>
        <taxon>Caudoviricetes</taxon>
        <taxon>Takahashivirus</taxon>
        <taxon>Bacillus phage PBS1</taxon>
    </lineage>
</organism>
<dbReference type="RefSeq" id="YP_009283139.1">
    <property type="nucleotide sequence ID" value="NC_031039.1"/>
</dbReference>
<dbReference type="KEGG" id="vg:29058953"/>
<evidence type="ECO:0000313" key="1">
    <source>
        <dbReference type="EMBL" id="AMS01319.1"/>
    </source>
</evidence>
<accession>A0A172JIE1</accession>
<dbReference type="EMBL" id="KU878088">
    <property type="protein sequence ID" value="AMS01319.1"/>
    <property type="molecule type" value="Genomic_DNA"/>
</dbReference>
<dbReference type="Proteomes" id="UP000202618">
    <property type="component" value="Segment"/>
</dbReference>
<name>A0A172JIE1_BPPB1</name>
<reference evidence="1 2" key="1">
    <citation type="journal article" date="2016" name="Virology">
        <title>The genome of AR9, a giant transducing Bacillus phage encoding two multisubunit RNA polymerases.</title>
        <authorList>
            <person name="Lavysh D."/>
            <person name="Sokolova M."/>
            <person name="Minakhin L."/>
            <person name="Yakunina M."/>
            <person name="Artamonova T."/>
            <person name="Kozyavkin S."/>
            <person name="Makarova K.S."/>
            <person name="Koonin E.V."/>
            <person name="Severinov K."/>
        </authorList>
    </citation>
    <scope>NUCLEOTIDE SEQUENCE [LARGE SCALE GENOMIC DNA]</scope>
</reference>
<gene>
    <name evidence="1" type="ORF">AR9_g235</name>
</gene>
<protein>
    <submittedName>
        <fullName evidence="1">Uncharacterized protein</fullName>
    </submittedName>
</protein>
<evidence type="ECO:0000313" key="2">
    <source>
        <dbReference type="Proteomes" id="UP000202618"/>
    </source>
</evidence>
<dbReference type="GeneID" id="29058953"/>